<dbReference type="InterPro" id="IPR053027">
    <property type="entry name" value="AGGF1"/>
</dbReference>
<keyword evidence="1" id="KW-0472">Membrane</keyword>
<dbReference type="SUPFAM" id="SSF49879">
    <property type="entry name" value="SMAD/FHA domain"/>
    <property type="match status" value="1"/>
</dbReference>
<dbReference type="CDD" id="cd00060">
    <property type="entry name" value="FHA"/>
    <property type="match status" value="1"/>
</dbReference>
<gene>
    <name evidence="3" type="primary">fhaB</name>
    <name evidence="3" type="ORF">CLTEP_05870</name>
</gene>
<dbReference type="Gene3D" id="2.60.200.20">
    <property type="match status" value="1"/>
</dbReference>
<evidence type="ECO:0000313" key="4">
    <source>
        <dbReference type="Proteomes" id="UP000075531"/>
    </source>
</evidence>
<dbReference type="EMBL" id="LTBA01000003">
    <property type="protein sequence ID" value="KYH35411.1"/>
    <property type="molecule type" value="Genomic_DNA"/>
</dbReference>
<keyword evidence="4" id="KW-1185">Reference proteome</keyword>
<sequence length="140" mass="15863">MELANLGLVLKFAIIVIIYLIIFFALRIMYKDIRNIGKRINRTIGLEIIKKGDNSILRNGALIPVTNELTIGRNENNILVLNDRYVSAFHAKIYLKNADYIIEDNKSTNGTFVNDKRILKTILKNGDEIKIGTALFKVIG</sequence>
<dbReference type="PROSITE" id="PS50006">
    <property type="entry name" value="FHA_DOMAIN"/>
    <property type="match status" value="1"/>
</dbReference>
<proteinExistence type="predicted"/>
<dbReference type="RefSeq" id="WP_066822329.1">
    <property type="nucleotide sequence ID" value="NZ_LTBA01000003.1"/>
</dbReference>
<name>A0A151B651_9CLOT</name>
<evidence type="ECO:0000313" key="3">
    <source>
        <dbReference type="EMBL" id="KYH35411.1"/>
    </source>
</evidence>
<accession>A0A151B651</accession>
<keyword evidence="1" id="KW-1133">Transmembrane helix</keyword>
<dbReference type="InterPro" id="IPR000253">
    <property type="entry name" value="FHA_dom"/>
</dbReference>
<comment type="caution">
    <text evidence="3">The sequence shown here is derived from an EMBL/GenBank/DDBJ whole genome shotgun (WGS) entry which is preliminary data.</text>
</comment>
<dbReference type="OrthoDB" id="9816434at2"/>
<dbReference type="PATRIC" id="fig|1121338.3.peg.594"/>
<organism evidence="3 4">
    <name type="scientific">Clostridium tepidiprofundi DSM 19306</name>
    <dbReference type="NCBI Taxonomy" id="1121338"/>
    <lineage>
        <taxon>Bacteria</taxon>
        <taxon>Bacillati</taxon>
        <taxon>Bacillota</taxon>
        <taxon>Clostridia</taxon>
        <taxon>Eubacteriales</taxon>
        <taxon>Clostridiaceae</taxon>
        <taxon>Clostridium</taxon>
    </lineage>
</organism>
<keyword evidence="1" id="KW-0812">Transmembrane</keyword>
<dbReference type="SMART" id="SM00240">
    <property type="entry name" value="FHA"/>
    <property type="match status" value="1"/>
</dbReference>
<dbReference type="AlphaFoldDB" id="A0A151B651"/>
<feature type="domain" description="FHA" evidence="2">
    <location>
        <begin position="69"/>
        <end position="118"/>
    </location>
</feature>
<dbReference type="InterPro" id="IPR008984">
    <property type="entry name" value="SMAD_FHA_dom_sf"/>
</dbReference>
<protein>
    <submittedName>
        <fullName evidence="3">FHA domain-containing protein FhaB</fullName>
    </submittedName>
</protein>
<evidence type="ECO:0000259" key="2">
    <source>
        <dbReference type="PROSITE" id="PS50006"/>
    </source>
</evidence>
<reference evidence="3 4" key="1">
    <citation type="submission" date="2016-02" db="EMBL/GenBank/DDBJ databases">
        <title>Genome sequence of Clostridium tepidiprofundi DSM 19306.</title>
        <authorList>
            <person name="Poehlein A."/>
            <person name="Daniel R."/>
        </authorList>
    </citation>
    <scope>NUCLEOTIDE SEQUENCE [LARGE SCALE GENOMIC DNA]</scope>
    <source>
        <strain evidence="3 4">DSM 19306</strain>
    </source>
</reference>
<dbReference type="PANTHER" id="PTHR23106:SF24">
    <property type="entry name" value="ANGIOGENIC FACTOR WITH G PATCH AND FHA DOMAINS 1"/>
    <property type="match status" value="1"/>
</dbReference>
<dbReference type="Pfam" id="PF00498">
    <property type="entry name" value="FHA"/>
    <property type="match status" value="1"/>
</dbReference>
<evidence type="ECO:0000256" key="1">
    <source>
        <dbReference type="SAM" id="Phobius"/>
    </source>
</evidence>
<dbReference type="Proteomes" id="UP000075531">
    <property type="component" value="Unassembled WGS sequence"/>
</dbReference>
<feature type="transmembrane region" description="Helical" evidence="1">
    <location>
        <begin position="6"/>
        <end position="30"/>
    </location>
</feature>
<dbReference type="STRING" id="1121338.CLTEP_05870"/>
<dbReference type="PANTHER" id="PTHR23106">
    <property type="entry name" value="ANGIOGENIC FACTOR WITH G PATCH AND FHA DOMAINS 1"/>
    <property type="match status" value="1"/>
</dbReference>